<name>A0A7I7WDF0_9MYCO</name>
<evidence type="ECO:0000313" key="3">
    <source>
        <dbReference type="EMBL" id="ORA35439.1"/>
    </source>
</evidence>
<reference evidence="2" key="3">
    <citation type="submission" date="2020-02" db="EMBL/GenBank/DDBJ databases">
        <authorList>
            <person name="Matsumoto Y."/>
            <person name="Kinjo T."/>
            <person name="Motooka D."/>
            <person name="Nabeya D."/>
            <person name="Jung N."/>
            <person name="Uechi K."/>
            <person name="Horii T."/>
            <person name="Iida T."/>
            <person name="Fujita J."/>
            <person name="Nakamura S."/>
        </authorList>
    </citation>
    <scope>NUCLEOTIDE SEQUENCE</scope>
    <source>
        <strain evidence="2">JCM 12687</strain>
        <plasmid evidence="2">pJCM12687</plasmid>
    </source>
</reference>
<organism evidence="3 4">
    <name type="scientific">Mycobacterium branderi</name>
    <dbReference type="NCBI Taxonomy" id="43348"/>
    <lineage>
        <taxon>Bacteria</taxon>
        <taxon>Bacillati</taxon>
        <taxon>Actinomycetota</taxon>
        <taxon>Actinomycetes</taxon>
        <taxon>Mycobacteriales</taxon>
        <taxon>Mycobacteriaceae</taxon>
        <taxon>Mycobacterium</taxon>
    </lineage>
</organism>
<dbReference type="EMBL" id="MVHM01000012">
    <property type="protein sequence ID" value="ORA35439.1"/>
    <property type="molecule type" value="Genomic_DNA"/>
</dbReference>
<sequence length="89" mass="9967">MLKDYWWILASLLYIILLVILLVVLTRRGTVERTWPKIALAVDCVIILLIPVMHPPGSYVNAVIVVVSLLLLFRGVFNSKILSNPSGKP</sequence>
<dbReference type="AlphaFoldDB" id="A0A7I7WDF0"/>
<gene>
    <name evidence="3" type="ORF">BST20_17750</name>
    <name evidence="2" type="ORF">MBRA_53350</name>
</gene>
<dbReference type="RefSeq" id="WP_083132709.1">
    <property type="nucleotide sequence ID" value="NZ_AP022607.1"/>
</dbReference>
<reference evidence="2 5" key="2">
    <citation type="journal article" date="2019" name="Emerg. Microbes Infect.">
        <title>Comprehensive subspecies identification of 175 nontuberculous mycobacteria species based on 7547 genomic profiles.</title>
        <authorList>
            <person name="Matsumoto Y."/>
            <person name="Kinjo T."/>
            <person name="Motooka D."/>
            <person name="Nabeya D."/>
            <person name="Jung N."/>
            <person name="Uechi K."/>
            <person name="Horii T."/>
            <person name="Iida T."/>
            <person name="Fujita J."/>
            <person name="Nakamura S."/>
        </authorList>
    </citation>
    <scope>NUCLEOTIDE SEQUENCE [LARGE SCALE GENOMIC DNA]</scope>
    <source>
        <strain evidence="2 5">JCM 12687</strain>
        <plasmid evidence="2">pJCM12687</plasmid>
    </source>
</reference>
<keyword evidence="1" id="KW-0812">Transmembrane</keyword>
<reference evidence="3 4" key="1">
    <citation type="submission" date="2016-12" db="EMBL/GenBank/DDBJ databases">
        <title>The new phylogeny of genus Mycobacterium.</title>
        <authorList>
            <person name="Tortoli E."/>
            <person name="Trovato A."/>
            <person name="Cirillo D.M."/>
        </authorList>
    </citation>
    <scope>NUCLEOTIDE SEQUENCE [LARGE SCALE GENOMIC DNA]</scope>
    <source>
        <strain evidence="3 4">DSM 44624</strain>
    </source>
</reference>
<evidence type="ECO:0000256" key="1">
    <source>
        <dbReference type="SAM" id="Phobius"/>
    </source>
</evidence>
<keyword evidence="2" id="KW-0614">Plasmid</keyword>
<geneLocation type="plasmid" evidence="2 5">
    <name>pJCM12687</name>
</geneLocation>
<keyword evidence="1" id="KW-1133">Transmembrane helix</keyword>
<evidence type="ECO:0000313" key="5">
    <source>
        <dbReference type="Proteomes" id="UP000467379"/>
    </source>
</evidence>
<evidence type="ECO:0000313" key="2">
    <source>
        <dbReference type="EMBL" id="BBZ15140.1"/>
    </source>
</evidence>
<dbReference type="EMBL" id="AP022607">
    <property type="protein sequence ID" value="BBZ15140.1"/>
    <property type="molecule type" value="Genomic_DNA"/>
</dbReference>
<feature type="transmembrane region" description="Helical" evidence="1">
    <location>
        <begin position="6"/>
        <end position="25"/>
    </location>
</feature>
<dbReference type="Proteomes" id="UP000467379">
    <property type="component" value="Plasmid pJCM12687"/>
</dbReference>
<feature type="transmembrane region" description="Helical" evidence="1">
    <location>
        <begin position="37"/>
        <end position="53"/>
    </location>
</feature>
<keyword evidence="5" id="KW-1185">Reference proteome</keyword>
<protein>
    <submittedName>
        <fullName evidence="3">Uncharacterized protein</fullName>
    </submittedName>
</protein>
<feature type="transmembrane region" description="Helical" evidence="1">
    <location>
        <begin position="59"/>
        <end position="77"/>
    </location>
</feature>
<proteinExistence type="predicted"/>
<dbReference type="Proteomes" id="UP000192441">
    <property type="component" value="Unassembled WGS sequence"/>
</dbReference>
<accession>A0A7I7WDF0</accession>
<dbReference type="OrthoDB" id="10013830at2"/>
<evidence type="ECO:0000313" key="4">
    <source>
        <dbReference type="Proteomes" id="UP000192441"/>
    </source>
</evidence>
<keyword evidence="1" id="KW-0472">Membrane</keyword>